<dbReference type="PANTHER" id="PTHR38463">
    <property type="entry name" value="STRESS RESPONSE PROTEIN YSNF"/>
    <property type="match status" value="1"/>
</dbReference>
<dbReference type="InterPro" id="IPR019060">
    <property type="entry name" value="DUF2382"/>
</dbReference>
<dbReference type="GO" id="GO:0019684">
    <property type="term" value="P:photosynthesis, light reaction"/>
    <property type="evidence" value="ECO:0007669"/>
    <property type="project" value="InterPro"/>
</dbReference>
<feature type="domain" description="DUF2382" evidence="2">
    <location>
        <begin position="153"/>
        <end position="261"/>
    </location>
</feature>
<sequence>MTTNERFDTILDSTVIDQDGDKIGKVGQLFLDDQTGEPTWVTVSTGLFGTKETFVPLQGASIAGDEIRVPYEKGFVKDAPNVDVDEHLSTVQEDELYRYYNLGGTTTGYAGTERTAGTDRAAAGHVDEGRTAEYADRDRAARTDAADGSVVAHEERLNVGTEQRETGKVRLRKYVVTETQSVEVPVQREELRVEREPINERVTGDDVIGEDVSDGETITLHEEVPVVSKETVATERVSVGKETVQDTETVQAEVAKEQVEVEGDESLRNGQHR</sequence>
<dbReference type="InterPro" id="IPR027275">
    <property type="entry name" value="PRC-brl_dom"/>
</dbReference>
<dbReference type="STRING" id="111015.AXF14_10635"/>
<evidence type="ECO:0008006" key="5">
    <source>
        <dbReference type="Google" id="ProtNLM"/>
    </source>
</evidence>
<dbReference type="OrthoDB" id="3712018at2"/>
<dbReference type="InterPro" id="IPR052967">
    <property type="entry name" value="Stress_Response_Assoc"/>
</dbReference>
<dbReference type="GO" id="GO:0030077">
    <property type="term" value="C:plasma membrane light-harvesting complex"/>
    <property type="evidence" value="ECO:0007669"/>
    <property type="project" value="InterPro"/>
</dbReference>
<dbReference type="AlphaFoldDB" id="A0A109W300"/>
<accession>A0A109W300</accession>
<dbReference type="PANTHER" id="PTHR38463:SF1">
    <property type="entry name" value="STRESS RESPONSE PROTEIN YSNF"/>
    <property type="match status" value="1"/>
</dbReference>
<dbReference type="KEGG" id="ard:AXF14_10635"/>
<organism evidence="3 4">
    <name type="scientific">Actinomyces radicidentis</name>
    <dbReference type="NCBI Taxonomy" id="111015"/>
    <lineage>
        <taxon>Bacteria</taxon>
        <taxon>Bacillati</taxon>
        <taxon>Actinomycetota</taxon>
        <taxon>Actinomycetes</taxon>
        <taxon>Actinomycetales</taxon>
        <taxon>Actinomycetaceae</taxon>
        <taxon>Actinomyces</taxon>
    </lineage>
</organism>
<evidence type="ECO:0000313" key="4">
    <source>
        <dbReference type="Proteomes" id="UP000065220"/>
    </source>
</evidence>
<feature type="domain" description="PRC-barrel" evidence="1">
    <location>
        <begin position="6"/>
        <end position="73"/>
    </location>
</feature>
<dbReference type="Pfam" id="PF09557">
    <property type="entry name" value="DUF2382"/>
    <property type="match status" value="1"/>
</dbReference>
<evidence type="ECO:0000313" key="3">
    <source>
        <dbReference type="EMBL" id="AMD87948.1"/>
    </source>
</evidence>
<dbReference type="Gene3D" id="3.90.50.10">
    <property type="entry name" value="Photosynthetic Reaction Center, subunit H, domain 2"/>
    <property type="match status" value="1"/>
</dbReference>
<dbReference type="NCBIfam" id="TIGR02271">
    <property type="entry name" value="YsnF/AvaK domain"/>
    <property type="match status" value="1"/>
</dbReference>
<dbReference type="InterPro" id="IPR011033">
    <property type="entry name" value="PRC_barrel-like_sf"/>
</dbReference>
<proteinExistence type="predicted"/>
<dbReference type="EMBL" id="CP014228">
    <property type="protein sequence ID" value="AMD87948.1"/>
    <property type="molecule type" value="Genomic_DNA"/>
</dbReference>
<evidence type="ECO:0000259" key="1">
    <source>
        <dbReference type="Pfam" id="PF05239"/>
    </source>
</evidence>
<keyword evidence="4" id="KW-1185">Reference proteome</keyword>
<dbReference type="Pfam" id="PF05239">
    <property type="entry name" value="PRC"/>
    <property type="match status" value="1"/>
</dbReference>
<gene>
    <name evidence="3" type="ORF">AXF14_10635</name>
</gene>
<protein>
    <recommendedName>
        <fullName evidence="5">Photosystem reaction center subunit H</fullName>
    </recommendedName>
</protein>
<reference evidence="4" key="1">
    <citation type="submission" date="2016-02" db="EMBL/GenBank/DDBJ databases">
        <authorList>
            <person name="Holder M.E."/>
            <person name="Ajami N.J."/>
            <person name="Petrosino J.F."/>
        </authorList>
    </citation>
    <scope>NUCLEOTIDE SEQUENCE [LARGE SCALE GENOMIC DNA]</scope>
    <source>
        <strain evidence="4">CCUG 36733</strain>
    </source>
</reference>
<evidence type="ECO:0000259" key="2">
    <source>
        <dbReference type="Pfam" id="PF09557"/>
    </source>
</evidence>
<name>A0A109W300_ACTRD</name>
<dbReference type="RefSeq" id="WP_067943097.1">
    <property type="nucleotide sequence ID" value="NZ_CP014228.1"/>
</dbReference>
<dbReference type="SUPFAM" id="SSF50346">
    <property type="entry name" value="PRC-barrel domain"/>
    <property type="match status" value="1"/>
</dbReference>
<dbReference type="Proteomes" id="UP000065220">
    <property type="component" value="Chromosome"/>
</dbReference>
<dbReference type="InterPro" id="IPR014747">
    <property type="entry name" value="Bac_photo_RC_H_C"/>
</dbReference>